<protein>
    <recommendedName>
        <fullName evidence="3">S-adenosylhomocysteine hydrolase</fullName>
    </recommendedName>
</protein>
<gene>
    <name evidence="1" type="ORF">SAMN05216363_1686</name>
</gene>
<evidence type="ECO:0000313" key="1">
    <source>
        <dbReference type="EMBL" id="SDU81019.1"/>
    </source>
</evidence>
<dbReference type="EMBL" id="LT629797">
    <property type="protein sequence ID" value="SDU81019.1"/>
    <property type="molecule type" value="Genomic_DNA"/>
</dbReference>
<dbReference type="RefSeq" id="WP_021219091.1">
    <property type="nucleotide sequence ID" value="NZ_LT629797.1"/>
</dbReference>
<organism evidence="1 2">
    <name type="scientific">Pseudomonas sihuiensis</name>
    <dbReference type="NCBI Taxonomy" id="1274359"/>
    <lineage>
        <taxon>Bacteria</taxon>
        <taxon>Pseudomonadati</taxon>
        <taxon>Pseudomonadota</taxon>
        <taxon>Gammaproteobacteria</taxon>
        <taxon>Pseudomonadales</taxon>
        <taxon>Pseudomonadaceae</taxon>
        <taxon>Pseudomonas</taxon>
    </lineage>
</organism>
<sequence>MQVEERLKRAIALRKDDVFLRSEFARFGSPAQLSRAIRQLIAEGVLVKLGLGVFAKAKPSALTGKPIPVQPLEVLAPLVLQKLGVKVGASRAVREYNSGASQQLAAGIVLDTGRRRITRKLGFGKQTVAYESHHA</sequence>
<proteinExistence type="predicted"/>
<keyword evidence="2" id="KW-1185">Reference proteome</keyword>
<evidence type="ECO:0008006" key="3">
    <source>
        <dbReference type="Google" id="ProtNLM"/>
    </source>
</evidence>
<dbReference type="AlphaFoldDB" id="A0A1H2LJD2"/>
<name>A0A1H2LJD2_9PSED</name>
<dbReference type="GeneID" id="83642224"/>
<reference evidence="2" key="1">
    <citation type="submission" date="2016-10" db="EMBL/GenBank/DDBJ databases">
        <authorList>
            <person name="Varghese N."/>
            <person name="Submissions S."/>
        </authorList>
    </citation>
    <scope>NUCLEOTIDE SEQUENCE [LARGE SCALE GENOMIC DNA]</scope>
    <source>
        <strain evidence="2">KCTC 32246</strain>
    </source>
</reference>
<evidence type="ECO:0000313" key="2">
    <source>
        <dbReference type="Proteomes" id="UP000198675"/>
    </source>
</evidence>
<accession>A0A1H2LJD2</accession>
<dbReference type="Proteomes" id="UP000198675">
    <property type="component" value="Chromosome I"/>
</dbReference>